<keyword evidence="8" id="KW-1185">Reference proteome</keyword>
<protein>
    <submittedName>
        <fullName evidence="7">Copper oxidase</fullName>
    </submittedName>
</protein>
<dbReference type="CDD" id="cd13874">
    <property type="entry name" value="CuRO_2_CopA"/>
    <property type="match status" value="1"/>
</dbReference>
<dbReference type="PANTHER" id="PTHR11709:SF394">
    <property type="entry name" value="FI03373P-RELATED"/>
    <property type="match status" value="1"/>
</dbReference>
<dbReference type="Proteomes" id="UP000321362">
    <property type="component" value="Chromosome"/>
</dbReference>
<feature type="domain" description="Plastocyanin-like" evidence="5">
    <location>
        <begin position="423"/>
        <end position="535"/>
    </location>
</feature>
<gene>
    <name evidence="7" type="ORF">FSB76_23690</name>
</gene>
<dbReference type="OrthoDB" id="9757546at2"/>
<dbReference type="PANTHER" id="PTHR11709">
    <property type="entry name" value="MULTI-COPPER OXIDASE"/>
    <property type="match status" value="1"/>
</dbReference>
<dbReference type="InterPro" id="IPR034282">
    <property type="entry name" value="CuRO_2_CopA"/>
</dbReference>
<dbReference type="AlphaFoldDB" id="A0A5B8WG15"/>
<dbReference type="CDD" id="cd13896">
    <property type="entry name" value="CuRO_3_CopA"/>
    <property type="match status" value="1"/>
</dbReference>
<sequence>MAMKMDEKEPRKPFYTKVGNREIYHLYIADTTVNYTGKLKPAMAINGSIPAPALEFTEGDTAEIYVHNQMMMETSIHWHGLILPNRYDGVSYLTTAPIEAGQTHFYKFPLVQHGTYWYHSHTMTQQQSGMYGAFIIHPKQPPEQKEYTLLLSDWTNENPDQVERSLHNQTDWYGIRKGSTQNYAEAVAEGHLKTKLTNEWKRMVAMDVSDVYYDRFFSNGKAVNNAPQFKKGDQVKLHVINGSSSTYFWLKYAGGKITVAANDGEDVQPVPVDRLIIAVAETYDVIVTIPNDGSFEFLATSEDRTRSTSLWLGSGAQFKAKPLPRLKYFEGMKMMNDMMGMDGNMKKMDGMVMTNQVMDMNTVMYPEITGDETAAKDTGATAKKMSDMPGMDMAANTDMVTLNYAMLKAIKPTNLPAGPLKVLHFNLTGNMNRYVWTINNKTVSESDKILIKKGENVRIILYNNTMMRHPMHLHGHYFRVLNGQGDYSPLKNTLDIMPMETDTIEFAATASGDWFFHCHILYHMMSGMGRIFSYENSPANPELPDPASAIKKIYADDRRFFPAAKIGLESNGSDGTVSIANTRWKLSTLWHLGVNSRKGYESETMAGRYFGQMQWLYAYAGFDYHYKKTNDQEKNLFGQQSNKNNRHTVVAGVSYILPMLFVADARVDGNGKFRFQLGREDIPLTSRLRFTLMGNTDREYAVGMRYIFTKYFSVSSHYDSDMGLGGGLTLTY</sequence>
<dbReference type="InterPro" id="IPR011707">
    <property type="entry name" value="Cu-oxidase-like_N"/>
</dbReference>
<accession>A0A5B8WG15</accession>
<dbReference type="InterPro" id="IPR033138">
    <property type="entry name" value="Cu_oxidase_CS"/>
</dbReference>
<dbReference type="Pfam" id="PF07731">
    <property type="entry name" value="Cu-oxidase_2"/>
    <property type="match status" value="1"/>
</dbReference>
<organism evidence="7 8">
    <name type="scientific">Mucilaginibacter ginsenosidivorax</name>
    <dbReference type="NCBI Taxonomy" id="862126"/>
    <lineage>
        <taxon>Bacteria</taxon>
        <taxon>Pseudomonadati</taxon>
        <taxon>Bacteroidota</taxon>
        <taxon>Sphingobacteriia</taxon>
        <taxon>Sphingobacteriales</taxon>
        <taxon>Sphingobacteriaceae</taxon>
        <taxon>Mucilaginibacter</taxon>
    </lineage>
</organism>
<keyword evidence="1" id="KW-0479">Metal-binding</keyword>
<dbReference type="InterPro" id="IPR011706">
    <property type="entry name" value="Cu-oxidase_C"/>
</dbReference>
<feature type="domain" description="Plastocyanin-like" evidence="4">
    <location>
        <begin position="146"/>
        <end position="300"/>
    </location>
</feature>
<evidence type="ECO:0000256" key="1">
    <source>
        <dbReference type="ARBA" id="ARBA00022723"/>
    </source>
</evidence>
<evidence type="ECO:0000313" key="7">
    <source>
        <dbReference type="EMBL" id="QEC80588.1"/>
    </source>
</evidence>
<dbReference type="GO" id="GO:0016491">
    <property type="term" value="F:oxidoreductase activity"/>
    <property type="evidence" value="ECO:0007669"/>
    <property type="project" value="UniProtKB-KW"/>
</dbReference>
<dbReference type="InterPro" id="IPR045087">
    <property type="entry name" value="Cu-oxidase_fam"/>
</dbReference>
<dbReference type="SUPFAM" id="SSF49503">
    <property type="entry name" value="Cupredoxins"/>
    <property type="match status" value="3"/>
</dbReference>
<proteinExistence type="predicted"/>
<dbReference type="InterPro" id="IPR034279">
    <property type="entry name" value="CuRO_3_CopA"/>
</dbReference>
<dbReference type="GO" id="GO:0005507">
    <property type="term" value="F:copper ion binding"/>
    <property type="evidence" value="ECO:0007669"/>
    <property type="project" value="InterPro"/>
</dbReference>
<keyword evidence="3" id="KW-0186">Copper</keyword>
<evidence type="ECO:0000256" key="2">
    <source>
        <dbReference type="ARBA" id="ARBA00023002"/>
    </source>
</evidence>
<evidence type="ECO:0000259" key="6">
    <source>
        <dbReference type="Pfam" id="PF07732"/>
    </source>
</evidence>
<keyword evidence="2" id="KW-0560">Oxidoreductase</keyword>
<dbReference type="Pfam" id="PF00394">
    <property type="entry name" value="Cu-oxidase"/>
    <property type="match status" value="1"/>
</dbReference>
<dbReference type="EMBL" id="CP042437">
    <property type="protein sequence ID" value="QEC80588.1"/>
    <property type="molecule type" value="Genomic_DNA"/>
</dbReference>
<evidence type="ECO:0000256" key="3">
    <source>
        <dbReference type="ARBA" id="ARBA00023008"/>
    </source>
</evidence>
<feature type="domain" description="Plastocyanin-like" evidence="6">
    <location>
        <begin position="29"/>
        <end position="140"/>
    </location>
</feature>
<dbReference type="Pfam" id="PF07732">
    <property type="entry name" value="Cu-oxidase_3"/>
    <property type="match status" value="1"/>
</dbReference>
<dbReference type="KEGG" id="mgk:FSB76_23690"/>
<dbReference type="InterPro" id="IPR002355">
    <property type="entry name" value="Cu_oxidase_Cu_BS"/>
</dbReference>
<dbReference type="PROSITE" id="PS00080">
    <property type="entry name" value="MULTICOPPER_OXIDASE2"/>
    <property type="match status" value="1"/>
</dbReference>
<evidence type="ECO:0000259" key="4">
    <source>
        <dbReference type="Pfam" id="PF00394"/>
    </source>
</evidence>
<dbReference type="InterPro" id="IPR008972">
    <property type="entry name" value="Cupredoxin"/>
</dbReference>
<evidence type="ECO:0000259" key="5">
    <source>
        <dbReference type="Pfam" id="PF07731"/>
    </source>
</evidence>
<dbReference type="InterPro" id="IPR001117">
    <property type="entry name" value="Cu-oxidase_2nd"/>
</dbReference>
<dbReference type="Gene3D" id="2.60.40.420">
    <property type="entry name" value="Cupredoxins - blue copper proteins"/>
    <property type="match status" value="3"/>
</dbReference>
<reference evidence="7 8" key="1">
    <citation type="journal article" date="2013" name="J. Microbiol.">
        <title>Mucilaginibacter ginsenosidivorax sp. nov., with ginsenoside converting activity isolated from sediment.</title>
        <authorList>
            <person name="Kim J.K."/>
            <person name="Choi T.E."/>
            <person name="Liu Q.M."/>
            <person name="Park H.Y."/>
            <person name="Yi T.H."/>
            <person name="Yoon M.H."/>
            <person name="Kim S.C."/>
            <person name="Im W.T."/>
        </authorList>
    </citation>
    <scope>NUCLEOTIDE SEQUENCE [LARGE SCALE GENOMIC DNA]</scope>
    <source>
        <strain evidence="7 8">KHI28</strain>
    </source>
</reference>
<dbReference type="PROSITE" id="PS00079">
    <property type="entry name" value="MULTICOPPER_OXIDASE1"/>
    <property type="match status" value="2"/>
</dbReference>
<evidence type="ECO:0000313" key="8">
    <source>
        <dbReference type="Proteomes" id="UP000321362"/>
    </source>
</evidence>
<name>A0A5B8WG15_9SPHI</name>